<organism evidence="2 3">
    <name type="scientific">Priestia koreensis</name>
    <dbReference type="NCBI Taxonomy" id="284581"/>
    <lineage>
        <taxon>Bacteria</taxon>
        <taxon>Bacillati</taxon>
        <taxon>Bacillota</taxon>
        <taxon>Bacilli</taxon>
        <taxon>Bacillales</taxon>
        <taxon>Bacillaceae</taxon>
        <taxon>Priestia</taxon>
    </lineage>
</organism>
<gene>
    <name evidence="2" type="ORF">AMD01_14270</name>
</gene>
<dbReference type="EMBL" id="LILC01000019">
    <property type="protein sequence ID" value="KOO43899.1"/>
    <property type="molecule type" value="Genomic_DNA"/>
</dbReference>
<dbReference type="PANTHER" id="PTHR40040:SF1">
    <property type="entry name" value="MEMBRANE PROTEIN"/>
    <property type="match status" value="1"/>
</dbReference>
<evidence type="ECO:0000256" key="1">
    <source>
        <dbReference type="SAM" id="Phobius"/>
    </source>
</evidence>
<dbReference type="AlphaFoldDB" id="A0A0M0KYL0"/>
<sequence length="122" mass="13721">MDQKYDEHKRYERDIKDQEPDFMEETAAEYAVPTTAREREYDRDLDRDHDIDRDGAEEGKVYGYLAIAAAILSLFFLPVILGAAGIILGFIARRKGAHALGAWSIGIGIVSLVIGIFILPFF</sequence>
<dbReference type="Proteomes" id="UP000037558">
    <property type="component" value="Unassembled WGS sequence"/>
</dbReference>
<dbReference type="RefSeq" id="WP_053402099.1">
    <property type="nucleotide sequence ID" value="NZ_LILC01000019.1"/>
</dbReference>
<dbReference type="STRING" id="284581.AMD01_14270"/>
<dbReference type="PANTHER" id="PTHR40040">
    <property type="entry name" value="SMALL HYDROPHOBIC PROTEIN-RELATED"/>
    <property type="match status" value="1"/>
</dbReference>
<name>A0A0M0KYL0_9BACI</name>
<comment type="caution">
    <text evidence="2">The sequence shown here is derived from an EMBL/GenBank/DDBJ whole genome shotgun (WGS) entry which is preliminary data.</text>
</comment>
<keyword evidence="1" id="KW-1133">Transmembrane helix</keyword>
<dbReference type="PATRIC" id="fig|284581.3.peg.3925"/>
<evidence type="ECO:0008006" key="4">
    <source>
        <dbReference type="Google" id="ProtNLM"/>
    </source>
</evidence>
<dbReference type="InterPro" id="IPR055338">
    <property type="entry name" value="YqfX-like"/>
</dbReference>
<feature type="transmembrane region" description="Helical" evidence="1">
    <location>
        <begin position="61"/>
        <end position="88"/>
    </location>
</feature>
<proteinExistence type="predicted"/>
<keyword evidence="1" id="KW-0812">Transmembrane</keyword>
<accession>A0A0M0KYL0</accession>
<reference evidence="3" key="1">
    <citation type="submission" date="2015-08" db="EMBL/GenBank/DDBJ databases">
        <title>Fjat-14210 dsm16467.</title>
        <authorList>
            <person name="Liu B."/>
            <person name="Wang J."/>
            <person name="Zhu Y."/>
            <person name="Liu G."/>
            <person name="Chen Q."/>
            <person name="Chen Z."/>
            <person name="Lan J."/>
            <person name="Che J."/>
            <person name="Ge C."/>
            <person name="Shi H."/>
            <person name="Pan Z."/>
            <person name="Liu X."/>
        </authorList>
    </citation>
    <scope>NUCLEOTIDE SEQUENCE [LARGE SCALE GENOMIC DNA]</scope>
    <source>
        <strain evidence="3">DSM 16467</strain>
    </source>
</reference>
<feature type="transmembrane region" description="Helical" evidence="1">
    <location>
        <begin position="100"/>
        <end position="121"/>
    </location>
</feature>
<keyword evidence="1" id="KW-0472">Membrane</keyword>
<keyword evidence="3" id="KW-1185">Reference proteome</keyword>
<evidence type="ECO:0000313" key="3">
    <source>
        <dbReference type="Proteomes" id="UP000037558"/>
    </source>
</evidence>
<evidence type="ECO:0000313" key="2">
    <source>
        <dbReference type="EMBL" id="KOO43899.1"/>
    </source>
</evidence>
<protein>
    <recommendedName>
        <fullName evidence="4">DUF4190 domain-containing protein</fullName>
    </recommendedName>
</protein>